<feature type="compositionally biased region" description="Polar residues" evidence="2">
    <location>
        <begin position="93"/>
        <end position="121"/>
    </location>
</feature>
<name>A0ABM1MV18_NICVS</name>
<organism evidence="3 4">
    <name type="scientific">Nicrophorus vespilloides</name>
    <name type="common">Boreal carrion beetle</name>
    <dbReference type="NCBI Taxonomy" id="110193"/>
    <lineage>
        <taxon>Eukaryota</taxon>
        <taxon>Metazoa</taxon>
        <taxon>Ecdysozoa</taxon>
        <taxon>Arthropoda</taxon>
        <taxon>Hexapoda</taxon>
        <taxon>Insecta</taxon>
        <taxon>Pterygota</taxon>
        <taxon>Neoptera</taxon>
        <taxon>Endopterygota</taxon>
        <taxon>Coleoptera</taxon>
        <taxon>Polyphaga</taxon>
        <taxon>Staphyliniformia</taxon>
        <taxon>Silphidae</taxon>
        <taxon>Nicrophorinae</taxon>
        <taxon>Nicrophorus</taxon>
    </lineage>
</organism>
<feature type="region of interest" description="Disordered" evidence="2">
    <location>
        <begin position="860"/>
        <end position="938"/>
    </location>
</feature>
<feature type="compositionally biased region" description="Basic and acidic residues" evidence="2">
    <location>
        <begin position="347"/>
        <end position="370"/>
    </location>
</feature>
<protein>
    <submittedName>
        <fullName evidence="4">Uncharacterized protein LOC108564041 isoform X1</fullName>
    </submittedName>
</protein>
<proteinExistence type="predicted"/>
<dbReference type="RefSeq" id="XP_017778418.1">
    <property type="nucleotide sequence ID" value="XM_017922929.1"/>
</dbReference>
<feature type="compositionally biased region" description="Polar residues" evidence="2">
    <location>
        <begin position="892"/>
        <end position="904"/>
    </location>
</feature>
<feature type="region of interest" description="Disordered" evidence="2">
    <location>
        <begin position="235"/>
        <end position="262"/>
    </location>
</feature>
<sequence>MDNYSNLLMDECPPDLRPITVSACGRIASSSLHGYLRASFYREDRLSPEDENKSSIKKASLTKGMATSFGFKRRPTNATSVAENPTAARRLANASTETIDNNGNTGDTEPLTTNAMQSGRSTPHRLPPPKKEAAGTKVSRFGFRQSNANRLNRVADINTHPPAHMEYSNNNKEVEKLENAIKAKVEMHKTSIDSNKNRTIKVNGGLPQPNKFTLQSNQLPRPMPIKIMESKTAKTLANNNTKQNQQPEETEDSGVGSDNIQQLDCSPMFRRTKIRGRNLEAIVCGNTFDVRDIDEVSEPITLPLPPLPSAFQRQNSGFVRDRTIEYQRKIDNDRIRRNSLTSSDASSHYEEEKRVEKPKSFLKTRIKENDSSPPSSDDQMWNNAAGEAMADDFSCSFSSSDESREKDQVPVIHNKMTATSIGSALQNLMTASLTSTIPKSEIRNVILSIEDPKFAAVAANAEDSINLEDETSPVDSIVCSYSEDTKKNNSFSNSKDINEKLTLSAPGSPTNESNSLSLSDDREDFLIDDEIADQPALVFDDTLTAGNSEAYSEATPTLVETTPVPKRRIMGAFEGSPLILRNKKLLSSRTGSLDTLSPCESIDSDDCMLDLEQSQSSGVEDLDRTEQSSCRFSLDDVKVRSIELKTSEIMRDWPSILSACDTRSSTKRLSSRPTRLLRSRAATPGSHPDSPRDVIRGKSSPLRLSSRSSTGTGGYDSDDSAIRVDRAQHSAMQQDVMGIKTMLLKLKRVLNEPTDEEYLSKCEARNSLENGFFNGFSSDCDKDTDDGEFVNMDELANLRRQVLFLQDQLEDKERMVQNLQEEMVKLATDQQNSQSAPASVNVAAMTCNAATQTERLRPISAGPSLLQGSPTEANGGLVRHFGVNEGRRPKNQRSLPPQSTTSRLWRTPGEAAVTPQRSSIPRRSCSRSRGSPQTHVAS</sequence>
<keyword evidence="3" id="KW-1185">Reference proteome</keyword>
<evidence type="ECO:0000256" key="2">
    <source>
        <dbReference type="SAM" id="MobiDB-lite"/>
    </source>
</evidence>
<reference evidence="4" key="1">
    <citation type="submission" date="2025-08" db="UniProtKB">
        <authorList>
            <consortium name="RefSeq"/>
        </authorList>
    </citation>
    <scope>IDENTIFICATION</scope>
    <source>
        <tissue evidence="4">Whole Larva</tissue>
    </source>
</reference>
<feature type="compositionally biased region" description="Low complexity" evidence="2">
    <location>
        <begin position="699"/>
        <end position="710"/>
    </location>
</feature>
<feature type="compositionally biased region" description="Basic residues" evidence="2">
    <location>
        <begin position="665"/>
        <end position="678"/>
    </location>
</feature>
<keyword evidence="1" id="KW-0175">Coiled coil</keyword>
<evidence type="ECO:0000256" key="1">
    <source>
        <dbReference type="SAM" id="Coils"/>
    </source>
</evidence>
<feature type="compositionally biased region" description="Polar residues" evidence="2">
    <location>
        <begin position="371"/>
        <end position="382"/>
    </location>
</feature>
<evidence type="ECO:0000313" key="4">
    <source>
        <dbReference type="RefSeq" id="XP_017778418.1"/>
    </source>
</evidence>
<feature type="region of interest" description="Disordered" evidence="2">
    <location>
        <begin position="93"/>
        <end position="134"/>
    </location>
</feature>
<feature type="compositionally biased region" description="Polar residues" evidence="2">
    <location>
        <begin position="505"/>
        <end position="518"/>
    </location>
</feature>
<feature type="compositionally biased region" description="Polar residues" evidence="2">
    <location>
        <begin position="235"/>
        <end position="247"/>
    </location>
</feature>
<feature type="coiled-coil region" evidence="1">
    <location>
        <begin position="795"/>
        <end position="836"/>
    </location>
</feature>
<accession>A0ABM1MV18</accession>
<feature type="region of interest" description="Disordered" evidence="2">
    <location>
        <begin position="485"/>
        <end position="520"/>
    </location>
</feature>
<feature type="region of interest" description="Disordered" evidence="2">
    <location>
        <begin position="335"/>
        <end position="382"/>
    </location>
</feature>
<feature type="compositionally biased region" description="Low complexity" evidence="2">
    <location>
        <begin position="917"/>
        <end position="931"/>
    </location>
</feature>
<feature type="region of interest" description="Disordered" evidence="2">
    <location>
        <begin position="197"/>
        <end position="217"/>
    </location>
</feature>
<evidence type="ECO:0000313" key="3">
    <source>
        <dbReference type="Proteomes" id="UP000695000"/>
    </source>
</evidence>
<feature type="region of interest" description="Disordered" evidence="2">
    <location>
        <begin position="664"/>
        <end position="719"/>
    </location>
</feature>
<dbReference type="GeneID" id="108564041"/>
<gene>
    <name evidence="4" type="primary">LOC108564041</name>
</gene>
<dbReference type="Proteomes" id="UP000695000">
    <property type="component" value="Unplaced"/>
</dbReference>